<dbReference type="Proteomes" id="UP000027002">
    <property type="component" value="Chromosome 1"/>
</dbReference>
<dbReference type="EC" id="2.3.2.31" evidence="2"/>
<dbReference type="KEGG" id="uvi:66062403"/>
<gene>
    <name evidence="11" type="ORF">UV8b_01625</name>
</gene>
<dbReference type="GeneID" id="66062403"/>
<dbReference type="CDD" id="cd22584">
    <property type="entry name" value="Rcat_RBR_unk"/>
    <property type="match status" value="1"/>
</dbReference>
<evidence type="ECO:0000313" key="12">
    <source>
        <dbReference type="Proteomes" id="UP000027002"/>
    </source>
</evidence>
<dbReference type="CDD" id="cd20335">
    <property type="entry name" value="BRcat_RBR"/>
    <property type="match status" value="1"/>
</dbReference>
<dbReference type="RefSeq" id="XP_042995057.1">
    <property type="nucleotide sequence ID" value="XM_043139123.1"/>
</dbReference>
<dbReference type="PANTHER" id="PTHR11685">
    <property type="entry name" value="RBR FAMILY RING FINGER AND IBR DOMAIN-CONTAINING"/>
    <property type="match status" value="1"/>
</dbReference>
<dbReference type="GO" id="GO:0008270">
    <property type="term" value="F:zinc ion binding"/>
    <property type="evidence" value="ECO:0007669"/>
    <property type="project" value="UniProtKB-KW"/>
</dbReference>
<dbReference type="PROSITE" id="PS51873">
    <property type="entry name" value="TRIAD"/>
    <property type="match status" value="1"/>
</dbReference>
<keyword evidence="12" id="KW-1185">Reference proteome</keyword>
<comment type="catalytic activity">
    <reaction evidence="1">
        <text>[E2 ubiquitin-conjugating enzyme]-S-ubiquitinyl-L-cysteine + [acceptor protein]-L-lysine = [E2 ubiquitin-conjugating enzyme]-L-cysteine + [acceptor protein]-N(6)-ubiquitinyl-L-lysine.</text>
        <dbReference type="EC" id="2.3.2.31"/>
    </reaction>
</comment>
<name>A0A8E5HLY3_USTVR</name>
<accession>A0A8E5HLY3</accession>
<keyword evidence="5" id="KW-0677">Repeat</keyword>
<feature type="region of interest" description="Disordered" evidence="9">
    <location>
        <begin position="81"/>
        <end position="120"/>
    </location>
</feature>
<keyword evidence="4" id="KW-0479">Metal-binding</keyword>
<sequence length="465" mass="52994">MAAASLTQGDDADLAHIIQLQLEEVEQAIRAAAGKGKQPAGSQTDQQLSLDLFLRELQDTQNFAADCRMARSMQRAVLDDGDALAQSQSEERAAEDQKASVSLGNGEIEPSRAASSPESLAEDDEFLQKLACIYITGIDHGKNDDGKYADDETETETETDHQPESSAWAIRRRQKRRRRQQCEACTEPKHFAELAAAPCGHKYCRQCLTHLFHDAMIDESLFPPRCCKQPIPLEKNRLFLDAVVVQQFRNKALEFSTPRRTYCYNPGCATFIPPANHKNDVAACDGCGCHTCITCKKASHRGDCPDDEQLGQTLQLARERGWQRCQNCWGMVELNTGCNHMTCRCGFQFCYVCGARWKTCGCAQWEERRLYERAVQIDARDREPEDHVREEVAPEMGEPLGHGRQVRLQTLMQNLRRNHECEHEHWFNRGGPRECEECHDVLPIFIYECRQCHIMACRRCRYHRL</sequence>
<evidence type="ECO:0000256" key="3">
    <source>
        <dbReference type="ARBA" id="ARBA00022679"/>
    </source>
</evidence>
<feature type="compositionally biased region" description="Basic and acidic residues" evidence="9">
    <location>
        <begin position="89"/>
        <end position="98"/>
    </location>
</feature>
<keyword evidence="3" id="KW-0808">Transferase</keyword>
<evidence type="ECO:0000256" key="8">
    <source>
        <dbReference type="ARBA" id="ARBA00022833"/>
    </source>
</evidence>
<evidence type="ECO:0000256" key="4">
    <source>
        <dbReference type="ARBA" id="ARBA00022723"/>
    </source>
</evidence>
<dbReference type="Gene3D" id="3.30.40.10">
    <property type="entry name" value="Zinc/RING finger domain, C3HC4 (zinc finger)"/>
    <property type="match status" value="1"/>
</dbReference>
<evidence type="ECO:0000256" key="5">
    <source>
        <dbReference type="ARBA" id="ARBA00022737"/>
    </source>
</evidence>
<evidence type="ECO:0000259" key="10">
    <source>
        <dbReference type="PROSITE" id="PS51873"/>
    </source>
</evidence>
<dbReference type="InterPro" id="IPR031127">
    <property type="entry name" value="E3_UB_ligase_RBR"/>
</dbReference>
<dbReference type="OrthoDB" id="10009520at2759"/>
<evidence type="ECO:0000313" key="11">
    <source>
        <dbReference type="EMBL" id="QUC17384.1"/>
    </source>
</evidence>
<evidence type="ECO:0000256" key="1">
    <source>
        <dbReference type="ARBA" id="ARBA00001798"/>
    </source>
</evidence>
<dbReference type="AlphaFoldDB" id="A0A8E5HLY3"/>
<proteinExistence type="predicted"/>
<dbReference type="SUPFAM" id="SSF57850">
    <property type="entry name" value="RING/U-box"/>
    <property type="match status" value="2"/>
</dbReference>
<keyword evidence="7" id="KW-0833">Ubl conjugation pathway</keyword>
<dbReference type="GO" id="GO:0061630">
    <property type="term" value="F:ubiquitin protein ligase activity"/>
    <property type="evidence" value="ECO:0007669"/>
    <property type="project" value="UniProtKB-EC"/>
</dbReference>
<dbReference type="InterPro" id="IPR044066">
    <property type="entry name" value="TRIAD_supradom"/>
</dbReference>
<dbReference type="InterPro" id="IPR017907">
    <property type="entry name" value="Znf_RING_CS"/>
</dbReference>
<evidence type="ECO:0000256" key="9">
    <source>
        <dbReference type="SAM" id="MobiDB-lite"/>
    </source>
</evidence>
<reference evidence="11" key="1">
    <citation type="submission" date="2020-03" db="EMBL/GenBank/DDBJ databases">
        <title>A mixture of massive structural variations and highly conserved coding sequences in Ustilaginoidea virens genome.</title>
        <authorList>
            <person name="Zhang K."/>
            <person name="Zhao Z."/>
            <person name="Zhang Z."/>
            <person name="Li Y."/>
            <person name="Hsiang T."/>
            <person name="Sun W."/>
        </authorList>
    </citation>
    <scope>NUCLEOTIDE SEQUENCE</scope>
    <source>
        <strain evidence="11">UV-8b</strain>
    </source>
</reference>
<dbReference type="InterPro" id="IPR013083">
    <property type="entry name" value="Znf_RING/FYVE/PHD"/>
</dbReference>
<dbReference type="Pfam" id="PF01485">
    <property type="entry name" value="IBR"/>
    <property type="match status" value="2"/>
</dbReference>
<evidence type="ECO:0000256" key="2">
    <source>
        <dbReference type="ARBA" id="ARBA00012251"/>
    </source>
</evidence>
<dbReference type="Gene3D" id="1.20.120.1750">
    <property type="match status" value="1"/>
</dbReference>
<dbReference type="EMBL" id="CP072753">
    <property type="protein sequence ID" value="QUC17384.1"/>
    <property type="molecule type" value="Genomic_DNA"/>
</dbReference>
<keyword evidence="6" id="KW-0863">Zinc-finger</keyword>
<dbReference type="GO" id="GO:0016567">
    <property type="term" value="P:protein ubiquitination"/>
    <property type="evidence" value="ECO:0007669"/>
    <property type="project" value="InterPro"/>
</dbReference>
<keyword evidence="8" id="KW-0862">Zinc</keyword>
<evidence type="ECO:0000256" key="6">
    <source>
        <dbReference type="ARBA" id="ARBA00022771"/>
    </source>
</evidence>
<dbReference type="InterPro" id="IPR002867">
    <property type="entry name" value="IBR_dom"/>
</dbReference>
<dbReference type="PROSITE" id="PS00518">
    <property type="entry name" value="ZF_RING_1"/>
    <property type="match status" value="1"/>
</dbReference>
<organism evidence="11 12">
    <name type="scientific">Ustilaginoidea virens</name>
    <name type="common">Rice false smut fungus</name>
    <name type="synonym">Villosiclava virens</name>
    <dbReference type="NCBI Taxonomy" id="1159556"/>
    <lineage>
        <taxon>Eukaryota</taxon>
        <taxon>Fungi</taxon>
        <taxon>Dikarya</taxon>
        <taxon>Ascomycota</taxon>
        <taxon>Pezizomycotina</taxon>
        <taxon>Sordariomycetes</taxon>
        <taxon>Hypocreomycetidae</taxon>
        <taxon>Hypocreales</taxon>
        <taxon>Clavicipitaceae</taxon>
        <taxon>Ustilaginoidea</taxon>
    </lineage>
</organism>
<feature type="domain" description="RING-type" evidence="10">
    <location>
        <begin position="178"/>
        <end position="366"/>
    </location>
</feature>
<feature type="region of interest" description="Disordered" evidence="9">
    <location>
        <begin position="143"/>
        <end position="169"/>
    </location>
</feature>
<protein>
    <recommendedName>
        <fullName evidence="2">RBR-type E3 ubiquitin transferase</fullName>
        <ecNumber evidence="2">2.3.2.31</ecNumber>
    </recommendedName>
</protein>
<evidence type="ECO:0000256" key="7">
    <source>
        <dbReference type="ARBA" id="ARBA00022786"/>
    </source>
</evidence>